<sequence>MNRRQYLTRAGAGVGTLALAPLAGCLGELSGSESTTSAEDRTGERELSRAAGTLNEAALALEIEDGGMDDGEVAFDADEPNGLIADARAHLETAAAELDDDRAPDIETLRTYADILEALVVVTETITDEELESDADAVFDATGEDGEFEDASATVDRWMDELEAAEARHVGAVSDYEALDGDRFEDLARIDPVDLEDGIESLGDVLESLVTLVGGFDSMVEGYEALERGHEHVEDEAYERAESAFGDAKSAFEAARETFEEDKNPPDRLADHFDTARCQSGHLTEAAEAFEEAAVAAGSGDLLTANQRDRDAERSLEAADDCTA</sequence>
<keyword evidence="3" id="KW-1185">Reference proteome</keyword>
<dbReference type="Proteomes" id="UP000011599">
    <property type="component" value="Unassembled WGS sequence"/>
</dbReference>
<comment type="caution">
    <text evidence="2">The sequence shown here is derived from an EMBL/GenBank/DDBJ whole genome shotgun (WGS) entry which is preliminary data.</text>
</comment>
<feature type="compositionally biased region" description="Basic and acidic residues" evidence="1">
    <location>
        <begin position="307"/>
        <end position="317"/>
    </location>
</feature>
<dbReference type="OrthoDB" id="170488at2157"/>
<name>L9VHK6_9EURY</name>
<evidence type="ECO:0000256" key="1">
    <source>
        <dbReference type="SAM" id="MobiDB-lite"/>
    </source>
</evidence>
<accession>L9VHK6</accession>
<feature type="region of interest" description="Disordered" evidence="1">
    <location>
        <begin position="302"/>
        <end position="324"/>
    </location>
</feature>
<dbReference type="EMBL" id="AOHW01000051">
    <property type="protein sequence ID" value="ELY36457.1"/>
    <property type="molecule type" value="Genomic_DNA"/>
</dbReference>
<dbReference type="eggNOG" id="arCOG06816">
    <property type="taxonomic scope" value="Archaea"/>
</dbReference>
<gene>
    <name evidence="2" type="ORF">C496_21247</name>
</gene>
<feature type="region of interest" description="Disordered" evidence="1">
    <location>
        <begin position="30"/>
        <end position="50"/>
    </location>
</feature>
<dbReference type="PATRIC" id="fig|1114856.3.peg.4383"/>
<protein>
    <submittedName>
        <fullName evidence="2">Uncharacterized protein</fullName>
    </submittedName>
</protein>
<evidence type="ECO:0000313" key="3">
    <source>
        <dbReference type="Proteomes" id="UP000011599"/>
    </source>
</evidence>
<dbReference type="RefSeq" id="WP_006092522.1">
    <property type="nucleotide sequence ID" value="NZ_AOHW01000051.1"/>
</dbReference>
<organism evidence="2 3">
    <name type="scientific">Natronorubrum tibetense GA33</name>
    <dbReference type="NCBI Taxonomy" id="1114856"/>
    <lineage>
        <taxon>Archaea</taxon>
        <taxon>Methanobacteriati</taxon>
        <taxon>Methanobacteriota</taxon>
        <taxon>Stenosarchaea group</taxon>
        <taxon>Halobacteria</taxon>
        <taxon>Halobacteriales</taxon>
        <taxon>Natrialbaceae</taxon>
        <taxon>Natronorubrum</taxon>
    </lineage>
</organism>
<proteinExistence type="predicted"/>
<evidence type="ECO:0000313" key="2">
    <source>
        <dbReference type="EMBL" id="ELY36457.1"/>
    </source>
</evidence>
<feature type="compositionally biased region" description="Basic and acidic residues" evidence="1">
    <location>
        <begin position="38"/>
        <end position="48"/>
    </location>
</feature>
<reference evidence="2 3" key="1">
    <citation type="journal article" date="2014" name="PLoS Genet.">
        <title>Phylogenetically driven sequencing of extremely halophilic archaea reveals strategies for static and dynamic osmo-response.</title>
        <authorList>
            <person name="Becker E.A."/>
            <person name="Seitzer P.M."/>
            <person name="Tritt A."/>
            <person name="Larsen D."/>
            <person name="Krusor M."/>
            <person name="Yao A.I."/>
            <person name="Wu D."/>
            <person name="Madern D."/>
            <person name="Eisen J.A."/>
            <person name="Darling A.E."/>
            <person name="Facciotti M.T."/>
        </authorList>
    </citation>
    <scope>NUCLEOTIDE SEQUENCE [LARGE SCALE GENOMIC DNA]</scope>
    <source>
        <strain evidence="2 3">GA33</strain>
    </source>
</reference>
<dbReference type="AlphaFoldDB" id="L9VHK6"/>